<dbReference type="OrthoDB" id="7537227at2759"/>
<dbReference type="InterPro" id="IPR003613">
    <property type="entry name" value="Ubox_domain"/>
</dbReference>
<name>A0A3L6S080_PANMI</name>
<feature type="domain" description="U-box" evidence="5">
    <location>
        <begin position="129"/>
        <end position="201"/>
    </location>
</feature>
<feature type="compositionally biased region" description="Pro residues" evidence="3">
    <location>
        <begin position="103"/>
        <end position="116"/>
    </location>
</feature>
<evidence type="ECO:0000256" key="1">
    <source>
        <dbReference type="ARBA" id="ARBA00004906"/>
    </source>
</evidence>
<evidence type="ECO:0000313" key="7">
    <source>
        <dbReference type="Proteomes" id="UP000275267"/>
    </source>
</evidence>
<protein>
    <submittedName>
        <fullName evidence="6">U-box domain-containing protein 39</fullName>
    </submittedName>
</protein>
<keyword evidence="4" id="KW-0812">Transmembrane</keyword>
<evidence type="ECO:0000259" key="5">
    <source>
        <dbReference type="PROSITE" id="PS51698"/>
    </source>
</evidence>
<dbReference type="Gene3D" id="3.30.40.10">
    <property type="entry name" value="Zinc/RING finger domain, C3HC4 (zinc finger)"/>
    <property type="match status" value="1"/>
</dbReference>
<dbReference type="SUPFAM" id="SSF57850">
    <property type="entry name" value="RING/U-box"/>
    <property type="match status" value="1"/>
</dbReference>
<evidence type="ECO:0000256" key="3">
    <source>
        <dbReference type="SAM" id="MobiDB-lite"/>
    </source>
</evidence>
<proteinExistence type="predicted"/>
<keyword evidence="2" id="KW-0808">Transferase</keyword>
<evidence type="ECO:0000256" key="4">
    <source>
        <dbReference type="SAM" id="Phobius"/>
    </source>
</evidence>
<dbReference type="FunFam" id="3.30.40.10:FF:000491">
    <property type="entry name" value="RING-type E3 ubiquitin transferase"/>
    <property type="match status" value="1"/>
</dbReference>
<feature type="region of interest" description="Disordered" evidence="3">
    <location>
        <begin position="87"/>
        <end position="116"/>
    </location>
</feature>
<accession>A0A3L6S080</accession>
<dbReference type="AlphaFoldDB" id="A0A3L6S080"/>
<dbReference type="PANTHER" id="PTHR23315:SF339">
    <property type="entry name" value="U-BOX DOMAIN-CONTAINING PROTEIN 40"/>
    <property type="match status" value="1"/>
</dbReference>
<dbReference type="EMBL" id="PQIB02000006">
    <property type="protein sequence ID" value="RLN12564.1"/>
    <property type="molecule type" value="Genomic_DNA"/>
</dbReference>
<dbReference type="SMART" id="SM00504">
    <property type="entry name" value="Ubox"/>
    <property type="match status" value="1"/>
</dbReference>
<dbReference type="Pfam" id="PF04564">
    <property type="entry name" value="U-box"/>
    <property type="match status" value="1"/>
</dbReference>
<evidence type="ECO:0000313" key="6">
    <source>
        <dbReference type="EMBL" id="RLN12564.1"/>
    </source>
</evidence>
<dbReference type="GO" id="GO:0004842">
    <property type="term" value="F:ubiquitin-protein transferase activity"/>
    <property type="evidence" value="ECO:0007669"/>
    <property type="project" value="InterPro"/>
</dbReference>
<organism evidence="6 7">
    <name type="scientific">Panicum miliaceum</name>
    <name type="common">Proso millet</name>
    <name type="synonym">Broomcorn millet</name>
    <dbReference type="NCBI Taxonomy" id="4540"/>
    <lineage>
        <taxon>Eukaryota</taxon>
        <taxon>Viridiplantae</taxon>
        <taxon>Streptophyta</taxon>
        <taxon>Embryophyta</taxon>
        <taxon>Tracheophyta</taxon>
        <taxon>Spermatophyta</taxon>
        <taxon>Magnoliopsida</taxon>
        <taxon>Liliopsida</taxon>
        <taxon>Poales</taxon>
        <taxon>Poaceae</taxon>
        <taxon>PACMAD clade</taxon>
        <taxon>Panicoideae</taxon>
        <taxon>Panicodae</taxon>
        <taxon>Paniceae</taxon>
        <taxon>Panicinae</taxon>
        <taxon>Panicum</taxon>
        <taxon>Panicum sect. Panicum</taxon>
    </lineage>
</organism>
<dbReference type="PANTHER" id="PTHR23315">
    <property type="entry name" value="U BOX DOMAIN-CONTAINING"/>
    <property type="match status" value="1"/>
</dbReference>
<dbReference type="Proteomes" id="UP000275267">
    <property type="component" value="Unassembled WGS sequence"/>
</dbReference>
<comment type="caution">
    <text evidence="6">The sequence shown here is derived from an EMBL/GenBank/DDBJ whole genome shotgun (WGS) entry which is preliminary data.</text>
</comment>
<evidence type="ECO:0000256" key="2">
    <source>
        <dbReference type="ARBA" id="ARBA00022679"/>
    </source>
</evidence>
<keyword evidence="7" id="KW-1185">Reference proteome</keyword>
<dbReference type="GO" id="GO:0016567">
    <property type="term" value="P:protein ubiquitination"/>
    <property type="evidence" value="ECO:0007669"/>
    <property type="project" value="UniProtKB-UniPathway"/>
</dbReference>
<dbReference type="UniPathway" id="UPA00143"/>
<reference evidence="7" key="1">
    <citation type="journal article" date="2019" name="Nat. Commun.">
        <title>The genome of broomcorn millet.</title>
        <authorList>
            <person name="Zou C."/>
            <person name="Miki D."/>
            <person name="Li D."/>
            <person name="Tang Q."/>
            <person name="Xiao L."/>
            <person name="Rajput S."/>
            <person name="Deng P."/>
            <person name="Jia W."/>
            <person name="Huang R."/>
            <person name="Zhang M."/>
            <person name="Sun Y."/>
            <person name="Hu J."/>
            <person name="Fu X."/>
            <person name="Schnable P.S."/>
            <person name="Li F."/>
            <person name="Zhang H."/>
            <person name="Feng B."/>
            <person name="Zhu X."/>
            <person name="Liu R."/>
            <person name="Schnable J.C."/>
            <person name="Zhu J.-K."/>
            <person name="Zhang H."/>
        </authorList>
    </citation>
    <scope>NUCLEOTIDE SEQUENCE [LARGE SCALE GENOMIC DNA]</scope>
</reference>
<comment type="pathway">
    <text evidence="1">Protein modification; protein ubiquitination.</text>
</comment>
<sequence length="201" mass="21676">MEKYWKKRIQHPLLLPLFSICPVIPSPGIFVVPLPLAISLRGEAPLCSIPTLPPCPRGSSPLLPPPPVNYTINCKITQQRQVREALPTTSPEPMATGTGQPWWAPPPPTVTEAPSAPPFPSPPLLFTADPPDEFLCPISGSLMADPIFVPPSQTFERACIQACAALAFSPPAISFSTPLMLIPNVVLHTAILNWCNRLGLP</sequence>
<keyword evidence="4" id="KW-0472">Membrane</keyword>
<dbReference type="PROSITE" id="PS51698">
    <property type="entry name" value="U_BOX"/>
    <property type="match status" value="1"/>
</dbReference>
<keyword evidence="4" id="KW-1133">Transmembrane helix</keyword>
<dbReference type="STRING" id="4540.A0A3L6S080"/>
<dbReference type="InterPro" id="IPR013083">
    <property type="entry name" value="Znf_RING/FYVE/PHD"/>
</dbReference>
<feature type="transmembrane region" description="Helical" evidence="4">
    <location>
        <begin position="12"/>
        <end position="38"/>
    </location>
</feature>
<gene>
    <name evidence="6" type="ORF">C2845_PM09G08810</name>
</gene>